<dbReference type="OrthoDB" id="7819947at2"/>
<dbReference type="AlphaFoldDB" id="A0A547Q2J2"/>
<accession>A0A547Q2J2</accession>
<dbReference type="InterPro" id="IPR045616">
    <property type="entry name" value="DUF6446"/>
</dbReference>
<organism evidence="1 2">
    <name type="scientific">Palleronia caenipelagi</name>
    <dbReference type="NCBI Taxonomy" id="2489174"/>
    <lineage>
        <taxon>Bacteria</taxon>
        <taxon>Pseudomonadati</taxon>
        <taxon>Pseudomonadota</taxon>
        <taxon>Alphaproteobacteria</taxon>
        <taxon>Rhodobacterales</taxon>
        <taxon>Roseobacteraceae</taxon>
        <taxon>Palleronia</taxon>
    </lineage>
</organism>
<keyword evidence="1" id="KW-0418">Kinase</keyword>
<dbReference type="EMBL" id="VFSV01000014">
    <property type="protein sequence ID" value="TRD20610.1"/>
    <property type="molecule type" value="Genomic_DNA"/>
</dbReference>
<gene>
    <name evidence="1" type="ORF">FEV53_09940</name>
</gene>
<comment type="caution">
    <text evidence="1">The sequence shown here is derived from an EMBL/GenBank/DDBJ whole genome shotgun (WGS) entry which is preliminary data.</text>
</comment>
<name>A0A547Q2J2_9RHOB</name>
<protein>
    <submittedName>
        <fullName evidence="1">Histidine kinase</fullName>
    </submittedName>
</protein>
<sequence length="165" mass="17620">MSGKFIVGALAVLALITAVSVYYLQVYHFYDTVSPEGFTIETAAGPMALVAENIEAIDADSSPIRFRACFDTDATLPDGAVPYEDAIPLTAPFWFGCFDAEAVGAALEAGEATAWLAQKNIAYGVDRVVAVTNDGRGYVWHQLNNCGETDNFGNPVGDACPERQD</sequence>
<evidence type="ECO:0000313" key="2">
    <source>
        <dbReference type="Proteomes" id="UP000318590"/>
    </source>
</evidence>
<dbReference type="Pfam" id="PF20044">
    <property type="entry name" value="DUF6446"/>
    <property type="match status" value="1"/>
</dbReference>
<reference evidence="1 2" key="1">
    <citation type="submission" date="2019-06" db="EMBL/GenBank/DDBJ databases">
        <title>Paenimaribius caenipelagi gen. nov., sp. nov., isolated from a tidal flat.</title>
        <authorList>
            <person name="Yoon J.-H."/>
        </authorList>
    </citation>
    <scope>NUCLEOTIDE SEQUENCE [LARGE SCALE GENOMIC DNA]</scope>
    <source>
        <strain evidence="1 2">JBTF-M29</strain>
    </source>
</reference>
<keyword evidence="1" id="KW-0808">Transferase</keyword>
<keyword evidence="2" id="KW-1185">Reference proteome</keyword>
<dbReference type="GO" id="GO:0016301">
    <property type="term" value="F:kinase activity"/>
    <property type="evidence" value="ECO:0007669"/>
    <property type="project" value="UniProtKB-KW"/>
</dbReference>
<proteinExistence type="predicted"/>
<evidence type="ECO:0000313" key="1">
    <source>
        <dbReference type="EMBL" id="TRD20610.1"/>
    </source>
</evidence>
<dbReference type="RefSeq" id="WP_142834665.1">
    <property type="nucleotide sequence ID" value="NZ_VFSV01000014.1"/>
</dbReference>
<dbReference type="Proteomes" id="UP000318590">
    <property type="component" value="Unassembled WGS sequence"/>
</dbReference>